<organism evidence="2">
    <name type="scientific">Salmonella enterica</name>
    <name type="common">Salmonella choleraesuis</name>
    <dbReference type="NCBI Taxonomy" id="28901"/>
    <lineage>
        <taxon>Bacteria</taxon>
        <taxon>Pseudomonadati</taxon>
        <taxon>Pseudomonadota</taxon>
        <taxon>Gammaproteobacteria</taxon>
        <taxon>Enterobacterales</taxon>
        <taxon>Enterobacteriaceae</taxon>
        <taxon>Salmonella</taxon>
    </lineage>
</organism>
<feature type="transmembrane region" description="Helical" evidence="1">
    <location>
        <begin position="34"/>
        <end position="53"/>
    </location>
</feature>
<reference evidence="2" key="1">
    <citation type="submission" date="2019-09" db="EMBL/GenBank/DDBJ databases">
        <authorList>
            <consortium name="PulseNet: The National Subtyping Network for Foodborne Disease Surveillance"/>
            <person name="Tarr C.L."/>
            <person name="Trees E."/>
            <person name="Katz L.S."/>
            <person name="Carleton-Romer H.A."/>
            <person name="Stroika S."/>
            <person name="Kucerova Z."/>
            <person name="Roache K.F."/>
            <person name="Sabol A.L."/>
            <person name="Besser J."/>
            <person name="Gerner-Smidt P."/>
        </authorList>
    </citation>
    <scope>NUCLEOTIDE SEQUENCE</scope>
    <source>
        <strain evidence="2">PNUSAS103169</strain>
    </source>
</reference>
<evidence type="ECO:0000256" key="1">
    <source>
        <dbReference type="SAM" id="Phobius"/>
    </source>
</evidence>
<comment type="caution">
    <text evidence="2">The sequence shown here is derived from an EMBL/GenBank/DDBJ whole genome shotgun (WGS) entry which is preliminary data.</text>
</comment>
<keyword evidence="1" id="KW-1133">Transmembrane helix</keyword>
<dbReference type="AlphaFoldDB" id="A0A5V3UYJ2"/>
<accession>A0A5V3UYJ2</accession>
<dbReference type="EMBL" id="AALFWW010000003">
    <property type="protein sequence ID" value="ECZ0569148.1"/>
    <property type="molecule type" value="Genomic_DNA"/>
</dbReference>
<evidence type="ECO:0000313" key="2">
    <source>
        <dbReference type="EMBL" id="ECZ0569148.1"/>
    </source>
</evidence>
<sequence>MFSLRATSHFVVLHHTTERFLYSGKRWPFFGKRWQTGGPLLITFVYIFIFLITKKSKQLTEKLKGEQW</sequence>
<keyword evidence="1" id="KW-0472">Membrane</keyword>
<gene>
    <name evidence="2" type="ORF">F7467_02275</name>
</gene>
<name>A0A5V3UYJ2_SALER</name>
<keyword evidence="1" id="KW-0812">Transmembrane</keyword>
<proteinExistence type="predicted"/>
<protein>
    <submittedName>
        <fullName evidence="2">Uncharacterized protein</fullName>
    </submittedName>
</protein>